<name>Q8EVV5_MALP2</name>
<dbReference type="InterPro" id="IPR036878">
    <property type="entry name" value="Glu_permease_IIB"/>
</dbReference>
<dbReference type="PROSITE" id="PS51093">
    <property type="entry name" value="PTS_EIIA_TYPE_1"/>
    <property type="match status" value="1"/>
</dbReference>
<keyword evidence="8" id="KW-0418">Kinase</keyword>
<gene>
    <name evidence="17" type="ordered locus">MYPE4540</name>
</gene>
<feature type="domain" description="PTS EIIC type-1" evidence="16">
    <location>
        <begin position="327"/>
        <end position="728"/>
    </location>
</feature>
<dbReference type="InterPro" id="IPR011055">
    <property type="entry name" value="Dup_hybrid_motif"/>
</dbReference>
<dbReference type="PROSITE" id="PS51098">
    <property type="entry name" value="PTS_EIIB_TYPE_1"/>
    <property type="match status" value="1"/>
</dbReference>
<dbReference type="GO" id="GO:0015771">
    <property type="term" value="P:trehalose transport"/>
    <property type="evidence" value="ECO:0007669"/>
    <property type="project" value="TreeGrafter"/>
</dbReference>
<evidence type="ECO:0000256" key="3">
    <source>
        <dbReference type="ARBA" id="ARBA00022475"/>
    </source>
</evidence>
<evidence type="ECO:0000256" key="2">
    <source>
        <dbReference type="ARBA" id="ARBA00022448"/>
    </source>
</evidence>
<evidence type="ECO:0000259" key="14">
    <source>
        <dbReference type="PROSITE" id="PS51093"/>
    </source>
</evidence>
<evidence type="ECO:0000259" key="15">
    <source>
        <dbReference type="PROSITE" id="PS51098"/>
    </source>
</evidence>
<organism evidence="17 18">
    <name type="scientific">Malacoplasma penetrans (strain HF-2)</name>
    <name type="common">Mycoplasma penetrans</name>
    <dbReference type="NCBI Taxonomy" id="272633"/>
    <lineage>
        <taxon>Bacteria</taxon>
        <taxon>Bacillati</taxon>
        <taxon>Mycoplasmatota</taxon>
        <taxon>Mycoplasmoidales</taxon>
        <taxon>Mycoplasmoidaceae</taxon>
        <taxon>Malacoplasma</taxon>
    </lineage>
</organism>
<evidence type="ECO:0000256" key="12">
    <source>
        <dbReference type="SAM" id="Coils"/>
    </source>
</evidence>
<dbReference type="Pfam" id="PF00358">
    <property type="entry name" value="PTS_EIIA_1"/>
    <property type="match status" value="1"/>
</dbReference>
<dbReference type="InterPro" id="IPR013013">
    <property type="entry name" value="PTS_EIIC_1"/>
</dbReference>
<evidence type="ECO:0000256" key="10">
    <source>
        <dbReference type="ARBA" id="ARBA00023136"/>
    </source>
</evidence>
<feature type="transmembrane region" description="Helical" evidence="13">
    <location>
        <begin position="490"/>
        <end position="511"/>
    </location>
</feature>
<keyword evidence="10 13" id="KW-0472">Membrane</keyword>
<protein>
    <submittedName>
        <fullName evidence="17">PTS system enzyme IIBC components</fullName>
    </submittedName>
</protein>
<keyword evidence="12" id="KW-0175">Coiled coil</keyword>
<dbReference type="AlphaFoldDB" id="Q8EVV5"/>
<feature type="transmembrane region" description="Helical" evidence="13">
    <location>
        <begin position="458"/>
        <end position="478"/>
    </location>
</feature>
<dbReference type="SUPFAM" id="SSF51261">
    <property type="entry name" value="Duplicated hybrid motif"/>
    <property type="match status" value="1"/>
</dbReference>
<dbReference type="SUPFAM" id="SSF55604">
    <property type="entry name" value="Glucose permease domain IIB"/>
    <property type="match status" value="1"/>
</dbReference>
<sequence>MDLHTNLKRIFMDNKKITIYAPLDCSVYPIEKIEDKAFASKSLGEGVFIIPKKGQNKFYSFFEDATISLVADTKHAFFIKDQSSKVVGLIHIGLETVNFKGEPFNNKVKPGDKVNLNSLLTEVDLDFLLQKKITLSTPIVFDKQENSNWQFKPIPKIGSVKRGQPIGYLEYVENKETAANTKNEKAVTEDGIMKSKFQVAAENIYGFVGGYTNYTNYTNCMTRFRFMVNDKNKVEVNKIKEIPIVKGINWNGNELQIIIGGDVIRVRESFNKYLESIHVPLKDAVASKGTESKQESQQFATKQTKKGFRNRVLVPLVSCIMPILYVLLAAGIFKGIYSICNIIDPANFPSSMGTTFAGLNATAQGLFGTTIDGISGVQWFAYVLFVIGDVGINFLGILIFFSVVRYMKGDMISAMGVALVLIAPSIYGYFDSTNGTTTSWQLAPAVPLGGGFNITYSIQSYTNSVLVCGGTGVAYVYFDRWVKSWMPGMLDVVLRMALVILFTVVSVYFILGPALSVVQTIIGIIFNALSSIPYGIGVALFALLWQPLVLTGAHGAVAGVLIVQVYATQAGTSLMWGLMLGVFGQGAAGFAVAVHTKNSELRKQALTGFVPALLGITEPVIYGVILPKVKPFLTGCLAAGIGGLFAGIFGVASYLSGGQGILGVLGLVVNQAWMEKDATPINLLTGLKNDTAANLTYGVISILVVYGAALLFEFFLNKERLQELHATKKANNFLLRTCVLKTWYLNDQKLQDTLSKLEQSKKGWDKFVLKLYLTWLINAYKVKYLFTIKSKVNKLIMYAANVKDPNSEKGKVKIATSLKKQKDKKELAINVLKNKFNESDFNQLLVLSNELSKATDLVTHQFILDAKAYEKDVIIDVKLNTKFNSLSDKAEKQIIKIQTKIAKLKKQDKSDSLVKVQNLEQKLKDLNVSKKMVEVENKIDSRRENYEMLKNKLLEVNNQYTSIVDNVLKETATYLKDEKFANLDSKHFNAIHSVDVCYGKEVAKINEYHKYQLFNINLEN</sequence>
<feature type="coiled-coil region" evidence="12">
    <location>
        <begin position="887"/>
        <end position="959"/>
    </location>
</feature>
<feature type="transmembrane region" description="Helical" evidence="13">
    <location>
        <begin position="379"/>
        <end position="404"/>
    </location>
</feature>
<feature type="transmembrane region" description="Helical" evidence="13">
    <location>
        <begin position="632"/>
        <end position="651"/>
    </location>
</feature>
<dbReference type="PANTHER" id="PTHR30175">
    <property type="entry name" value="PHOSPHOTRANSFERASE SYSTEM TRANSPORT PROTEIN"/>
    <property type="match status" value="1"/>
</dbReference>
<dbReference type="InterPro" id="IPR003352">
    <property type="entry name" value="PTS_EIIC"/>
</dbReference>
<dbReference type="eggNOG" id="COG1263">
    <property type="taxonomic scope" value="Bacteria"/>
</dbReference>
<dbReference type="InterPro" id="IPR050558">
    <property type="entry name" value="PTS_Sugar-Specific_Components"/>
</dbReference>
<dbReference type="InterPro" id="IPR018113">
    <property type="entry name" value="PTrfase_EIIB_Cys"/>
</dbReference>
<keyword evidence="2" id="KW-0813">Transport</keyword>
<proteinExistence type="predicted"/>
<evidence type="ECO:0000313" key="18">
    <source>
        <dbReference type="Proteomes" id="UP000002522"/>
    </source>
</evidence>
<keyword evidence="4" id="KW-0762">Sugar transport</keyword>
<evidence type="ECO:0000256" key="5">
    <source>
        <dbReference type="ARBA" id="ARBA00022679"/>
    </source>
</evidence>
<dbReference type="GO" id="GO:0005886">
    <property type="term" value="C:plasma membrane"/>
    <property type="evidence" value="ECO:0007669"/>
    <property type="project" value="UniProtKB-SubCell"/>
</dbReference>
<feature type="transmembrane region" description="Helical" evidence="13">
    <location>
        <begin position="312"/>
        <end position="333"/>
    </location>
</feature>
<evidence type="ECO:0000256" key="4">
    <source>
        <dbReference type="ARBA" id="ARBA00022597"/>
    </source>
</evidence>
<feature type="transmembrane region" description="Helical" evidence="13">
    <location>
        <begin position="517"/>
        <end position="541"/>
    </location>
</feature>
<dbReference type="GO" id="GO:0090589">
    <property type="term" value="F:protein-phosphocysteine-trehalose phosphotransferase system transporter activity"/>
    <property type="evidence" value="ECO:0007669"/>
    <property type="project" value="TreeGrafter"/>
</dbReference>
<evidence type="ECO:0000256" key="13">
    <source>
        <dbReference type="SAM" id="Phobius"/>
    </source>
</evidence>
<feature type="transmembrane region" description="Helical" evidence="13">
    <location>
        <begin position="573"/>
        <end position="594"/>
    </location>
</feature>
<feature type="domain" description="PTS EIIA type-1" evidence="14">
    <location>
        <begin position="35"/>
        <end position="143"/>
    </location>
</feature>
<dbReference type="Gene3D" id="3.30.1360.60">
    <property type="entry name" value="Glucose permease domain IIB"/>
    <property type="match status" value="1"/>
</dbReference>
<evidence type="ECO:0000256" key="8">
    <source>
        <dbReference type="ARBA" id="ARBA00022777"/>
    </source>
</evidence>
<dbReference type="InterPro" id="IPR001127">
    <property type="entry name" value="PTS_EIIA_1_perm"/>
</dbReference>
<keyword evidence="3" id="KW-1003">Cell membrane</keyword>
<keyword evidence="6" id="KW-0598">Phosphotransferase system</keyword>
<feature type="active site" description="Phosphocysteine intermediate; for EIIB activity" evidence="11">
    <location>
        <position position="220"/>
    </location>
</feature>
<dbReference type="GO" id="GO:0009401">
    <property type="term" value="P:phosphoenolpyruvate-dependent sugar phosphotransferase system"/>
    <property type="evidence" value="ECO:0007669"/>
    <property type="project" value="UniProtKB-KW"/>
</dbReference>
<dbReference type="PROSITE" id="PS51103">
    <property type="entry name" value="PTS_EIIC_TYPE_1"/>
    <property type="match status" value="1"/>
</dbReference>
<reference evidence="17 18" key="1">
    <citation type="journal article" date="2002" name="Nucleic Acids Res.">
        <title>The complete genomic sequence of Mycoplasma penetrans, an intracellular bacterial pathogen in humans.</title>
        <authorList>
            <person name="Sasaki Y."/>
            <person name="Ishikawa J."/>
            <person name="Yamashita A."/>
            <person name="Oshima K."/>
            <person name="Kenri T."/>
            <person name="Furuya K."/>
            <person name="Yoshino C."/>
            <person name="Horino A."/>
            <person name="Shiba T."/>
            <person name="Sasaki T."/>
            <person name="Hattori M."/>
        </authorList>
    </citation>
    <scope>NUCLEOTIDE SEQUENCE [LARGE SCALE GENOMIC DNA]</scope>
    <source>
        <strain evidence="17 18">HF-2</strain>
    </source>
</reference>
<dbReference type="GO" id="GO:0008982">
    <property type="term" value="F:protein-N(PI)-phosphohistidine-sugar phosphotransferase activity"/>
    <property type="evidence" value="ECO:0007669"/>
    <property type="project" value="InterPro"/>
</dbReference>
<evidence type="ECO:0000256" key="9">
    <source>
        <dbReference type="ARBA" id="ARBA00022989"/>
    </source>
</evidence>
<evidence type="ECO:0000256" key="1">
    <source>
        <dbReference type="ARBA" id="ARBA00004651"/>
    </source>
</evidence>
<feature type="transmembrane region" description="Helical" evidence="13">
    <location>
        <begin position="606"/>
        <end position="626"/>
    </location>
</feature>
<keyword evidence="18" id="KW-1185">Reference proteome</keyword>
<dbReference type="GO" id="GO:0016301">
    <property type="term" value="F:kinase activity"/>
    <property type="evidence" value="ECO:0007669"/>
    <property type="project" value="UniProtKB-KW"/>
</dbReference>
<dbReference type="PROSITE" id="PS01035">
    <property type="entry name" value="PTS_EIIB_TYPE_1_CYS"/>
    <property type="match status" value="1"/>
</dbReference>
<dbReference type="Gene3D" id="2.70.70.10">
    <property type="entry name" value="Glucose Permease (Domain IIA)"/>
    <property type="match status" value="1"/>
</dbReference>
<dbReference type="Pfam" id="PF00367">
    <property type="entry name" value="PTS_EIIB"/>
    <property type="match status" value="1"/>
</dbReference>
<feature type="domain" description="PTS EIIB type-1" evidence="15">
    <location>
        <begin position="198"/>
        <end position="280"/>
    </location>
</feature>
<feature type="transmembrane region" description="Helical" evidence="13">
    <location>
        <begin position="694"/>
        <end position="716"/>
    </location>
</feature>
<dbReference type="PANTHER" id="PTHR30175:SF1">
    <property type="entry name" value="PTS SYSTEM ARBUTIN-, CELLOBIOSE-, AND SALICIN-SPECIFIC EIIBC COMPONENT-RELATED"/>
    <property type="match status" value="1"/>
</dbReference>
<evidence type="ECO:0000259" key="16">
    <source>
        <dbReference type="PROSITE" id="PS51103"/>
    </source>
</evidence>
<dbReference type="STRING" id="272633.gene:10731570"/>
<dbReference type="InParanoid" id="Q8EVV5"/>
<keyword evidence="5" id="KW-0808">Transferase</keyword>
<keyword evidence="9 13" id="KW-1133">Transmembrane helix</keyword>
<evidence type="ECO:0000256" key="6">
    <source>
        <dbReference type="ARBA" id="ARBA00022683"/>
    </source>
</evidence>
<dbReference type="HOGENOM" id="CLU_012312_10_0_14"/>
<keyword evidence="7 13" id="KW-0812">Transmembrane</keyword>
<dbReference type="eggNOG" id="COG2190">
    <property type="taxonomic scope" value="Bacteria"/>
</dbReference>
<dbReference type="Pfam" id="PF02378">
    <property type="entry name" value="PTS_EIIC"/>
    <property type="match status" value="1"/>
</dbReference>
<evidence type="ECO:0000313" key="17">
    <source>
        <dbReference type="EMBL" id="BAC44244.1"/>
    </source>
</evidence>
<evidence type="ECO:0000256" key="11">
    <source>
        <dbReference type="PROSITE-ProRule" id="PRU00421"/>
    </source>
</evidence>
<dbReference type="Proteomes" id="UP000002522">
    <property type="component" value="Chromosome"/>
</dbReference>
<feature type="transmembrane region" description="Helical" evidence="13">
    <location>
        <begin position="548"/>
        <end position="567"/>
    </location>
</feature>
<dbReference type="InterPro" id="IPR001996">
    <property type="entry name" value="PTS_IIB_1"/>
</dbReference>
<accession>Q8EVV5</accession>
<feature type="transmembrane region" description="Helical" evidence="13">
    <location>
        <begin position="411"/>
        <end position="430"/>
    </location>
</feature>
<dbReference type="KEGG" id="mpe:MYPE4540"/>
<dbReference type="EMBL" id="BA000026">
    <property type="protein sequence ID" value="BAC44244.1"/>
    <property type="molecule type" value="Genomic_DNA"/>
</dbReference>
<evidence type="ECO:0000256" key="7">
    <source>
        <dbReference type="ARBA" id="ARBA00022692"/>
    </source>
</evidence>
<comment type="subcellular location">
    <subcellularLocation>
        <location evidence="1">Cell membrane</location>
        <topology evidence="1">Multi-pass membrane protein</topology>
    </subcellularLocation>
</comment>
<dbReference type="eggNOG" id="COG1264">
    <property type="taxonomic scope" value="Bacteria"/>
</dbReference>